<dbReference type="InParanoid" id="A0A1M6QJK8"/>
<dbReference type="RefSeq" id="WP_143184971.1">
    <property type="nucleotide sequence ID" value="NZ_FQYR01000006.1"/>
</dbReference>
<proteinExistence type="predicted"/>
<protein>
    <submittedName>
        <fullName evidence="1">Uncharacterized protein</fullName>
    </submittedName>
</protein>
<reference evidence="1 2" key="1">
    <citation type="submission" date="2016-11" db="EMBL/GenBank/DDBJ databases">
        <authorList>
            <person name="Jaros S."/>
            <person name="Januszkiewicz K."/>
            <person name="Wedrychowicz H."/>
        </authorList>
    </citation>
    <scope>NUCLEOTIDE SEQUENCE [LARGE SCALE GENOMIC DNA]</scope>
    <source>
        <strain evidence="1 2">DSM 18772</strain>
    </source>
</reference>
<sequence>MNFLNSFGGDKHDVMRSKMLLSMVLVFVLSSLFGFSQDVEVVQEVRDKFLVDPVEMSELTVKDLGLAKKLEEITRVSPYLKQGDMKMLMHAFGVHDILPERNFIELREGSIRVKGTRLFCMQCSRILSALTLTNNLKLEEFSVLGAGFASGETEKYNQLLKKLGLDVHVDE</sequence>
<name>A0A1M6QJK8_9BACT</name>
<gene>
    <name evidence="1" type="ORF">SAMN02745181_3414</name>
</gene>
<dbReference type="Proteomes" id="UP000184510">
    <property type="component" value="Unassembled WGS sequence"/>
</dbReference>
<evidence type="ECO:0000313" key="1">
    <source>
        <dbReference type="EMBL" id="SHK20197.1"/>
    </source>
</evidence>
<organism evidence="1 2">
    <name type="scientific">Rubritalea squalenifaciens DSM 18772</name>
    <dbReference type="NCBI Taxonomy" id="1123071"/>
    <lineage>
        <taxon>Bacteria</taxon>
        <taxon>Pseudomonadati</taxon>
        <taxon>Verrucomicrobiota</taxon>
        <taxon>Verrucomicrobiia</taxon>
        <taxon>Verrucomicrobiales</taxon>
        <taxon>Rubritaleaceae</taxon>
        <taxon>Rubritalea</taxon>
    </lineage>
</organism>
<dbReference type="EMBL" id="FQYR01000006">
    <property type="protein sequence ID" value="SHK20197.1"/>
    <property type="molecule type" value="Genomic_DNA"/>
</dbReference>
<accession>A0A1M6QJK8</accession>
<evidence type="ECO:0000313" key="2">
    <source>
        <dbReference type="Proteomes" id="UP000184510"/>
    </source>
</evidence>
<dbReference type="AlphaFoldDB" id="A0A1M6QJK8"/>
<keyword evidence="2" id="KW-1185">Reference proteome</keyword>